<sequence>MFERITWKSYVWWCRVAKGFDERWRNDNALHVYSATVVAAGTEDIKSLRCHVLEYASIATSAASVPMNSRREGISISSSSGNRQFFVDGGIRRILHDRPSSIVVVKPSVQDGGTTAFSDSLRKMTLNPVGGGGITGTPRLQLATSVTSSSSSSDNPCPLGNVILRGNQLVMIPSQLCKATAGAGGSGDQRTANRFGGTRVISTCDPSSVKGVVTQPLRATVAAACSPSTIPSSNATPQPIVVTPVHRLSTPTQRVRLSFDPHQHRRVTLGGGGSAGGVGVGVGVMAPSSTASGEDLTRTRVLPMTGATASAIGMQQLTSSSTTSAVRKQNVMIVRTKPANPSDHSSGQTTHYVKTDVKVLTTPKSHTFRFLIPSQTQQQVKPEVVVSSLSDVGATPTTNAACFAPSYAVSRRPTVDMVSCIFIAFVTLFGWSICTSLLI</sequence>
<proteinExistence type="predicted"/>
<reference evidence="3" key="1">
    <citation type="submission" date="2016-06" db="UniProtKB">
        <authorList>
            <consortium name="WormBaseParasite"/>
        </authorList>
    </citation>
    <scope>IDENTIFICATION</scope>
</reference>
<gene>
    <name evidence="1" type="ORF">SBAD_LOCUS5863</name>
</gene>
<reference evidence="1 2" key="2">
    <citation type="submission" date="2018-11" db="EMBL/GenBank/DDBJ databases">
        <authorList>
            <consortium name="Pathogen Informatics"/>
        </authorList>
    </citation>
    <scope>NUCLEOTIDE SEQUENCE [LARGE SCALE GENOMIC DNA]</scope>
</reference>
<organism evidence="3">
    <name type="scientific">Soboliphyme baturini</name>
    <dbReference type="NCBI Taxonomy" id="241478"/>
    <lineage>
        <taxon>Eukaryota</taxon>
        <taxon>Metazoa</taxon>
        <taxon>Ecdysozoa</taxon>
        <taxon>Nematoda</taxon>
        <taxon>Enoplea</taxon>
        <taxon>Dorylaimia</taxon>
        <taxon>Dioctophymatida</taxon>
        <taxon>Dioctophymatoidea</taxon>
        <taxon>Soboliphymatidae</taxon>
        <taxon>Soboliphyme</taxon>
    </lineage>
</organism>
<dbReference type="AlphaFoldDB" id="A0A183IQG6"/>
<evidence type="ECO:0000313" key="3">
    <source>
        <dbReference type="WBParaSite" id="SBAD_0000609601-mRNA-1"/>
    </source>
</evidence>
<evidence type="ECO:0000313" key="1">
    <source>
        <dbReference type="EMBL" id="VDP08516.1"/>
    </source>
</evidence>
<dbReference type="WBParaSite" id="SBAD_0000609601-mRNA-1">
    <property type="protein sequence ID" value="SBAD_0000609601-mRNA-1"/>
    <property type="gene ID" value="SBAD_0000609601"/>
</dbReference>
<accession>A0A183IQG6</accession>
<dbReference type="EMBL" id="UZAM01009308">
    <property type="protein sequence ID" value="VDP08516.1"/>
    <property type="molecule type" value="Genomic_DNA"/>
</dbReference>
<protein>
    <submittedName>
        <fullName evidence="3">GPI-anchored surface protein</fullName>
    </submittedName>
</protein>
<keyword evidence="2" id="KW-1185">Reference proteome</keyword>
<evidence type="ECO:0000313" key="2">
    <source>
        <dbReference type="Proteomes" id="UP000270296"/>
    </source>
</evidence>
<name>A0A183IQG6_9BILA</name>
<dbReference type="Proteomes" id="UP000270296">
    <property type="component" value="Unassembled WGS sequence"/>
</dbReference>